<evidence type="ECO:0000313" key="3">
    <source>
        <dbReference type="Proteomes" id="UP001596392"/>
    </source>
</evidence>
<evidence type="ECO:0000256" key="1">
    <source>
        <dbReference type="SAM" id="Phobius"/>
    </source>
</evidence>
<keyword evidence="1" id="KW-0472">Membrane</keyword>
<feature type="transmembrane region" description="Helical" evidence="1">
    <location>
        <begin position="12"/>
        <end position="38"/>
    </location>
</feature>
<organism evidence="2 3">
    <name type="scientific">Catellatospora aurea</name>
    <dbReference type="NCBI Taxonomy" id="1337874"/>
    <lineage>
        <taxon>Bacteria</taxon>
        <taxon>Bacillati</taxon>
        <taxon>Actinomycetota</taxon>
        <taxon>Actinomycetes</taxon>
        <taxon>Micromonosporales</taxon>
        <taxon>Micromonosporaceae</taxon>
        <taxon>Catellatospora</taxon>
    </lineage>
</organism>
<name>A0ABW2GP01_9ACTN</name>
<accession>A0ABW2GP01</accession>
<gene>
    <name evidence="2" type="ORF">ACFQO7_02140</name>
</gene>
<comment type="caution">
    <text evidence="2">The sequence shown here is derived from an EMBL/GenBank/DDBJ whole genome shotgun (WGS) entry which is preliminary data.</text>
</comment>
<feature type="transmembrane region" description="Helical" evidence="1">
    <location>
        <begin position="124"/>
        <end position="146"/>
    </location>
</feature>
<proteinExistence type="predicted"/>
<dbReference type="Proteomes" id="UP001596392">
    <property type="component" value="Unassembled WGS sequence"/>
</dbReference>
<keyword evidence="3" id="KW-1185">Reference proteome</keyword>
<feature type="transmembrane region" description="Helical" evidence="1">
    <location>
        <begin position="81"/>
        <end position="103"/>
    </location>
</feature>
<reference evidence="3" key="1">
    <citation type="journal article" date="2019" name="Int. J. Syst. Evol. Microbiol.">
        <title>The Global Catalogue of Microorganisms (GCM) 10K type strain sequencing project: providing services to taxonomists for standard genome sequencing and annotation.</title>
        <authorList>
            <consortium name="The Broad Institute Genomics Platform"/>
            <consortium name="The Broad Institute Genome Sequencing Center for Infectious Disease"/>
            <person name="Wu L."/>
            <person name="Ma J."/>
        </authorList>
    </citation>
    <scope>NUCLEOTIDE SEQUENCE [LARGE SCALE GENOMIC DNA]</scope>
    <source>
        <strain evidence="3">CGMCC 1.9106</strain>
    </source>
</reference>
<sequence length="191" mass="20750">MGAKTFRGFVPWIIFWVVSGPSTWEFAAGGALVAALILLIPSHEHGRIKLLEVVSVLFFGALTVAGLVLDHSRLLWLEQYAQAISSTVLAVVVLGSLAFTPFTEQYAREQVPQQFWSSPRFKHVNRMLTLVWGLVFAVCAVLGFLAQPENGGSAWLNWIIPIALLAGAFKFTAWYPEHVKAAAQAAGASAA</sequence>
<dbReference type="RefSeq" id="WP_376804747.1">
    <property type="nucleotide sequence ID" value="NZ_JBHTAC010000002.1"/>
</dbReference>
<dbReference type="EMBL" id="JBHTAC010000002">
    <property type="protein sequence ID" value="MFC7241271.1"/>
    <property type="molecule type" value="Genomic_DNA"/>
</dbReference>
<keyword evidence="1" id="KW-1133">Transmembrane helix</keyword>
<protein>
    <recommendedName>
        <fullName evidence="4">Intracellular septation protein A</fullName>
    </recommendedName>
</protein>
<feature type="transmembrane region" description="Helical" evidence="1">
    <location>
        <begin position="158"/>
        <end position="175"/>
    </location>
</feature>
<keyword evidence="1" id="KW-0812">Transmembrane</keyword>
<evidence type="ECO:0000313" key="2">
    <source>
        <dbReference type="EMBL" id="MFC7241271.1"/>
    </source>
</evidence>
<evidence type="ECO:0008006" key="4">
    <source>
        <dbReference type="Google" id="ProtNLM"/>
    </source>
</evidence>
<feature type="transmembrane region" description="Helical" evidence="1">
    <location>
        <begin position="50"/>
        <end position="69"/>
    </location>
</feature>